<keyword evidence="3" id="KW-1185">Reference proteome</keyword>
<evidence type="ECO:0000313" key="2">
    <source>
        <dbReference type="EMBL" id="CAI9576527.1"/>
    </source>
</evidence>
<feature type="domain" description="GH18" evidence="1">
    <location>
        <begin position="1"/>
        <end position="33"/>
    </location>
</feature>
<reference evidence="2" key="1">
    <citation type="submission" date="2023-05" db="EMBL/GenBank/DDBJ databases">
        <authorList>
            <person name="Stuckert A."/>
        </authorList>
    </citation>
    <scope>NUCLEOTIDE SEQUENCE</scope>
</reference>
<name>A0ABN9DYY5_9NEOB</name>
<proteinExistence type="predicted"/>
<evidence type="ECO:0000259" key="1">
    <source>
        <dbReference type="PROSITE" id="PS51910"/>
    </source>
</evidence>
<dbReference type="Proteomes" id="UP001162483">
    <property type="component" value="Unassembled WGS sequence"/>
</dbReference>
<organism evidence="2 3">
    <name type="scientific">Staurois parvus</name>
    <dbReference type="NCBI Taxonomy" id="386267"/>
    <lineage>
        <taxon>Eukaryota</taxon>
        <taxon>Metazoa</taxon>
        <taxon>Chordata</taxon>
        <taxon>Craniata</taxon>
        <taxon>Vertebrata</taxon>
        <taxon>Euteleostomi</taxon>
        <taxon>Amphibia</taxon>
        <taxon>Batrachia</taxon>
        <taxon>Anura</taxon>
        <taxon>Neobatrachia</taxon>
        <taxon>Ranoidea</taxon>
        <taxon>Ranidae</taxon>
        <taxon>Staurois</taxon>
    </lineage>
</organism>
<dbReference type="EMBL" id="CATNWA010014839">
    <property type="protein sequence ID" value="CAI9576527.1"/>
    <property type="molecule type" value="Genomic_DNA"/>
</dbReference>
<dbReference type="PROSITE" id="PS51910">
    <property type="entry name" value="GH18_2"/>
    <property type="match status" value="1"/>
</dbReference>
<dbReference type="InterPro" id="IPR001223">
    <property type="entry name" value="Glyco_hydro18_cat"/>
</dbReference>
<evidence type="ECO:0000313" key="3">
    <source>
        <dbReference type="Proteomes" id="UP001162483"/>
    </source>
</evidence>
<sequence length="103" mass="11676">MVWAIDLDDFLGTFCNEGKYPLINKLKSLLEGSTVNCPGEICSGIVEFQQPLLPLLLQLLLELLLQPHQEVQHLHLQSPIHLQLVMLILTFVQGKPMDCMKIQ</sequence>
<dbReference type="Gene3D" id="3.20.20.80">
    <property type="entry name" value="Glycosidases"/>
    <property type="match status" value="1"/>
</dbReference>
<gene>
    <name evidence="2" type="ORF">SPARVUS_LOCUS8544023</name>
</gene>
<comment type="caution">
    <text evidence="2">The sequence shown here is derived from an EMBL/GenBank/DDBJ whole genome shotgun (WGS) entry which is preliminary data.</text>
</comment>
<accession>A0ABN9DYY5</accession>
<protein>
    <recommendedName>
        <fullName evidence="1">GH18 domain-containing protein</fullName>
    </recommendedName>
</protein>